<feature type="transmembrane region" description="Helical" evidence="11">
    <location>
        <begin position="188"/>
        <end position="210"/>
    </location>
</feature>
<evidence type="ECO:0000256" key="4">
    <source>
        <dbReference type="ARBA" id="ARBA00022692"/>
    </source>
</evidence>
<name>A0A168RGW1_9BACT</name>
<dbReference type="InterPro" id="IPR005821">
    <property type="entry name" value="Ion_trans_dom"/>
</dbReference>
<accession>A0A168RGW1</accession>
<keyword evidence="2" id="KW-0813">Transport</keyword>
<feature type="transmembrane region" description="Helical" evidence="11">
    <location>
        <begin position="119"/>
        <end position="140"/>
    </location>
</feature>
<dbReference type="GO" id="GO:0008076">
    <property type="term" value="C:voltage-gated potassium channel complex"/>
    <property type="evidence" value="ECO:0007669"/>
    <property type="project" value="InterPro"/>
</dbReference>
<dbReference type="PANTHER" id="PTHR11537">
    <property type="entry name" value="VOLTAGE-GATED POTASSIUM CHANNEL"/>
    <property type="match status" value="1"/>
</dbReference>
<dbReference type="Pfam" id="PF00520">
    <property type="entry name" value="Ion_trans"/>
    <property type="match status" value="1"/>
</dbReference>
<dbReference type="OrthoDB" id="9781411at2"/>
<keyword evidence="4 11" id="KW-0812">Transmembrane</keyword>
<dbReference type="SUPFAM" id="SSF81324">
    <property type="entry name" value="Voltage-gated potassium channels"/>
    <property type="match status" value="1"/>
</dbReference>
<dbReference type="PANTHER" id="PTHR11537:SF254">
    <property type="entry name" value="POTASSIUM VOLTAGE-GATED CHANNEL PROTEIN SHAB"/>
    <property type="match status" value="1"/>
</dbReference>
<feature type="transmembrane region" description="Helical" evidence="11">
    <location>
        <begin position="277"/>
        <end position="302"/>
    </location>
</feature>
<evidence type="ECO:0000256" key="3">
    <source>
        <dbReference type="ARBA" id="ARBA00022538"/>
    </source>
</evidence>
<dbReference type="STRING" id="29557.MGALLINA_03060"/>
<evidence type="ECO:0000313" key="13">
    <source>
        <dbReference type="EMBL" id="OAB48974.1"/>
    </source>
</evidence>
<comment type="subcellular location">
    <subcellularLocation>
        <location evidence="1">Membrane</location>
        <topology evidence="1">Multi-pass membrane protein</topology>
    </subcellularLocation>
</comment>
<reference evidence="13 14" key="1">
    <citation type="submission" date="2016-03" db="EMBL/GenBank/DDBJ databases">
        <title>Genome sequence of Mycoplasma gallinarum strain Mgn_IPT.</title>
        <authorList>
            <person name="Yacoub E."/>
            <person name="Sirand-Pugnet P."/>
            <person name="Barre A."/>
            <person name="Maurier F."/>
            <person name="Blanchard A."/>
            <person name="Ben Abdelmoumen B.M."/>
        </authorList>
    </citation>
    <scope>NUCLEOTIDE SEQUENCE [LARGE SCALE GENOMIC DNA]</scope>
    <source>
        <strain evidence="13 14">Mgn_IPT</strain>
    </source>
</reference>
<keyword evidence="10" id="KW-0407">Ion channel</keyword>
<evidence type="ECO:0000256" key="5">
    <source>
        <dbReference type="ARBA" id="ARBA00022826"/>
    </source>
</evidence>
<dbReference type="GO" id="GO:0005249">
    <property type="term" value="F:voltage-gated potassium channel activity"/>
    <property type="evidence" value="ECO:0007669"/>
    <property type="project" value="InterPro"/>
</dbReference>
<keyword evidence="14" id="KW-1185">Reference proteome</keyword>
<keyword evidence="7 11" id="KW-1133">Transmembrane helix</keyword>
<dbReference type="InterPro" id="IPR028325">
    <property type="entry name" value="VG_K_chnl"/>
</dbReference>
<dbReference type="EMBL" id="LVLH01000028">
    <property type="protein sequence ID" value="OAB48974.1"/>
    <property type="molecule type" value="Genomic_DNA"/>
</dbReference>
<keyword evidence="5" id="KW-0631">Potassium channel</keyword>
<dbReference type="Gene3D" id="1.10.287.70">
    <property type="match status" value="1"/>
</dbReference>
<protein>
    <recommendedName>
        <fullName evidence="12">Ion transport domain-containing protein</fullName>
    </recommendedName>
</protein>
<sequence>MRIKFKEIQKNLPNNDKFYGFLRFLNVIVTSDYEIPFTNKNLRYTARILRNLYAIIIATFIILSFTTFVFLKKNTQFNKSIVSVLEIVTFVILLSDIFLRQITYVIRDPKKTTFKIALLRFYLTSTFWIMFICLLPSFSLINVWSGKEIKIFEIFGTLKILRILRLIMLLSIFSSFKMMSQSLKKQKSIIISAFIFILVILILFSLTIWYSEYQFVLKELNLSEEINSVENQNKINEFYLQNSNLVSNFWDSLYFTAITLTTIGYGDFVPHAEMTKMIIPIISLIGIAIISLPGGLFATALLDSLQNRKKVNKNTNATDVSKEQETVKTIDLNDEALKKLIDQEVVKKLNEILGKLNDNDQSSIK</sequence>
<evidence type="ECO:0000256" key="11">
    <source>
        <dbReference type="SAM" id="Phobius"/>
    </source>
</evidence>
<evidence type="ECO:0000313" key="14">
    <source>
        <dbReference type="Proteomes" id="UP000076983"/>
    </source>
</evidence>
<proteinExistence type="predicted"/>
<feature type="domain" description="Ion transport" evidence="12">
    <location>
        <begin position="53"/>
        <end position="297"/>
    </location>
</feature>
<dbReference type="PATRIC" id="fig|29557.3.peg.290"/>
<evidence type="ECO:0000256" key="6">
    <source>
        <dbReference type="ARBA" id="ARBA00022958"/>
    </source>
</evidence>
<keyword evidence="8" id="KW-0406">Ion transport</keyword>
<keyword evidence="9 11" id="KW-0472">Membrane</keyword>
<keyword evidence="3" id="KW-0633">Potassium transport</keyword>
<comment type="caution">
    <text evidence="13">The sequence shown here is derived from an EMBL/GenBank/DDBJ whole genome shotgun (WGS) entry which is preliminary data.</text>
</comment>
<feature type="transmembrane region" description="Helical" evidence="11">
    <location>
        <begin position="52"/>
        <end position="71"/>
    </location>
</feature>
<gene>
    <name evidence="13" type="ORF">MGALLINA_03060</name>
</gene>
<keyword evidence="6" id="KW-0630">Potassium</keyword>
<feature type="transmembrane region" description="Helical" evidence="11">
    <location>
        <begin position="77"/>
        <end position="99"/>
    </location>
</feature>
<evidence type="ECO:0000256" key="1">
    <source>
        <dbReference type="ARBA" id="ARBA00004141"/>
    </source>
</evidence>
<evidence type="ECO:0000256" key="9">
    <source>
        <dbReference type="ARBA" id="ARBA00023136"/>
    </source>
</evidence>
<evidence type="ECO:0000256" key="2">
    <source>
        <dbReference type="ARBA" id="ARBA00022448"/>
    </source>
</evidence>
<dbReference type="RefSeq" id="WP_063626099.1">
    <property type="nucleotide sequence ID" value="NZ_LVLH01000028.1"/>
</dbReference>
<evidence type="ECO:0000259" key="12">
    <source>
        <dbReference type="Pfam" id="PF00520"/>
    </source>
</evidence>
<dbReference type="Proteomes" id="UP000076983">
    <property type="component" value="Unassembled WGS sequence"/>
</dbReference>
<dbReference type="GO" id="GO:0001508">
    <property type="term" value="P:action potential"/>
    <property type="evidence" value="ECO:0007669"/>
    <property type="project" value="TreeGrafter"/>
</dbReference>
<evidence type="ECO:0000256" key="8">
    <source>
        <dbReference type="ARBA" id="ARBA00023065"/>
    </source>
</evidence>
<evidence type="ECO:0000256" key="10">
    <source>
        <dbReference type="ARBA" id="ARBA00023303"/>
    </source>
</evidence>
<evidence type="ECO:0000256" key="7">
    <source>
        <dbReference type="ARBA" id="ARBA00022989"/>
    </source>
</evidence>
<feature type="transmembrane region" description="Helical" evidence="11">
    <location>
        <begin position="160"/>
        <end position="176"/>
    </location>
</feature>
<dbReference type="AlphaFoldDB" id="A0A168RGW1"/>
<organism evidence="13 14">
    <name type="scientific">Mycoplasmopsis gallinarum</name>
    <dbReference type="NCBI Taxonomy" id="29557"/>
    <lineage>
        <taxon>Bacteria</taxon>
        <taxon>Bacillati</taxon>
        <taxon>Mycoplasmatota</taxon>
        <taxon>Mycoplasmoidales</taxon>
        <taxon>Metamycoplasmataceae</taxon>
        <taxon>Mycoplasmopsis</taxon>
    </lineage>
</organism>